<feature type="domain" description="HTH arsR-type" evidence="1">
    <location>
        <begin position="12"/>
        <end position="107"/>
    </location>
</feature>
<evidence type="ECO:0000259" key="1">
    <source>
        <dbReference type="PROSITE" id="PS50987"/>
    </source>
</evidence>
<dbReference type="PANTHER" id="PTHR39168">
    <property type="entry name" value="TRANSCRIPTIONAL REGULATOR-RELATED"/>
    <property type="match status" value="1"/>
</dbReference>
<dbReference type="AlphaFoldDB" id="A0A4P8YKF8"/>
<dbReference type="Gene3D" id="1.10.10.10">
    <property type="entry name" value="Winged helix-like DNA-binding domain superfamily/Winged helix DNA-binding domain"/>
    <property type="match status" value="1"/>
</dbReference>
<dbReference type="InterPro" id="IPR052543">
    <property type="entry name" value="HTH_Metal-responsive_Reg"/>
</dbReference>
<dbReference type="Pfam" id="PF01022">
    <property type="entry name" value="HTH_5"/>
    <property type="match status" value="1"/>
</dbReference>
<dbReference type="KEGG" id="izh:FEM41_17260"/>
<proteinExistence type="predicted"/>
<dbReference type="GO" id="GO:0097063">
    <property type="term" value="F:cadmium ion sensor activity"/>
    <property type="evidence" value="ECO:0007669"/>
    <property type="project" value="TreeGrafter"/>
</dbReference>
<sequence length="238" mass="26508">MTLLTAPETRQENDALEIAVSTVAAAMADPSRVRMLCALMDGRAWTATELSAVADIAPSTASAHLAKLMNGRLILCLSQGRHRYYRLTGSEVAGLIENMMGVSWQRFQMPETRTPSRLRQARTCYDHLAGEAAVAIYRYMEQAAWIDAQGSALTEEGKRQFQRLGVMLDPQTRRKPCAACLDWSERRFHLGGDAGAALLLMLEQKGWITRTQGYREVTITREGASALRRLFRVELCGD</sequence>
<organism evidence="2 3">
    <name type="scientific">Jejubacter calystegiae</name>
    <dbReference type="NCBI Taxonomy" id="2579935"/>
    <lineage>
        <taxon>Bacteria</taxon>
        <taxon>Pseudomonadati</taxon>
        <taxon>Pseudomonadota</taxon>
        <taxon>Gammaproteobacteria</taxon>
        <taxon>Enterobacterales</taxon>
        <taxon>Enterobacteriaceae</taxon>
        <taxon>Jejubacter</taxon>
    </lineage>
</organism>
<protein>
    <submittedName>
        <fullName evidence="2">Winged helix-turn-helix transcriptional regulator</fullName>
    </submittedName>
</protein>
<accession>A0A4P8YKF8</accession>
<dbReference type="NCBIfam" id="NF033788">
    <property type="entry name" value="HTH_metalloreg"/>
    <property type="match status" value="1"/>
</dbReference>
<dbReference type="RefSeq" id="WP_138097427.1">
    <property type="nucleotide sequence ID" value="NZ_CP040428.1"/>
</dbReference>
<dbReference type="OrthoDB" id="9797716at2"/>
<name>A0A4P8YKF8_9ENTR</name>
<dbReference type="InterPro" id="IPR036388">
    <property type="entry name" value="WH-like_DNA-bd_sf"/>
</dbReference>
<evidence type="ECO:0000313" key="2">
    <source>
        <dbReference type="EMBL" id="QCT21271.1"/>
    </source>
</evidence>
<dbReference type="CDD" id="cd00090">
    <property type="entry name" value="HTH_ARSR"/>
    <property type="match status" value="1"/>
</dbReference>
<dbReference type="GO" id="GO:0003677">
    <property type="term" value="F:DNA binding"/>
    <property type="evidence" value="ECO:0007669"/>
    <property type="project" value="TreeGrafter"/>
</dbReference>
<reference evidence="2 3" key="1">
    <citation type="submission" date="2019-05" db="EMBL/GenBank/DDBJ databases">
        <title>Complete genome sequence of Izhakiella calystegiae KSNA2, an endophyte isolated from beach morning glory (Calystegia soldanella).</title>
        <authorList>
            <person name="Jiang L."/>
            <person name="Jeong J.C."/>
            <person name="Kim C.Y."/>
            <person name="Kim D.H."/>
            <person name="Kim S.W."/>
            <person name="Lee j."/>
        </authorList>
    </citation>
    <scope>NUCLEOTIDE SEQUENCE [LARGE SCALE GENOMIC DNA]</scope>
    <source>
        <strain evidence="2 3">KSNA2</strain>
    </source>
</reference>
<dbReference type="InterPro" id="IPR036390">
    <property type="entry name" value="WH_DNA-bd_sf"/>
</dbReference>
<dbReference type="GO" id="GO:0032791">
    <property type="term" value="F:lead ion binding"/>
    <property type="evidence" value="ECO:0007669"/>
    <property type="project" value="TreeGrafter"/>
</dbReference>
<dbReference type="InterPro" id="IPR011991">
    <property type="entry name" value="ArsR-like_HTH"/>
</dbReference>
<dbReference type="PANTHER" id="PTHR39168:SF1">
    <property type="entry name" value="TRANSCRIPTIONAL REGULATORY PROTEIN"/>
    <property type="match status" value="1"/>
</dbReference>
<dbReference type="GO" id="GO:0010288">
    <property type="term" value="P:response to lead ion"/>
    <property type="evidence" value="ECO:0007669"/>
    <property type="project" value="TreeGrafter"/>
</dbReference>
<dbReference type="GO" id="GO:0046686">
    <property type="term" value="P:response to cadmium ion"/>
    <property type="evidence" value="ECO:0007669"/>
    <property type="project" value="TreeGrafter"/>
</dbReference>
<gene>
    <name evidence="2" type="ORF">FEM41_17260</name>
</gene>
<keyword evidence="3" id="KW-1185">Reference proteome</keyword>
<dbReference type="InterPro" id="IPR001845">
    <property type="entry name" value="HTH_ArsR_DNA-bd_dom"/>
</dbReference>
<dbReference type="SMART" id="SM00418">
    <property type="entry name" value="HTH_ARSR"/>
    <property type="match status" value="1"/>
</dbReference>
<dbReference type="Proteomes" id="UP000302163">
    <property type="component" value="Chromosome"/>
</dbReference>
<evidence type="ECO:0000313" key="3">
    <source>
        <dbReference type="Proteomes" id="UP000302163"/>
    </source>
</evidence>
<dbReference type="PROSITE" id="PS50987">
    <property type="entry name" value="HTH_ARSR_2"/>
    <property type="match status" value="1"/>
</dbReference>
<dbReference type="EMBL" id="CP040428">
    <property type="protein sequence ID" value="QCT21271.1"/>
    <property type="molecule type" value="Genomic_DNA"/>
</dbReference>
<dbReference type="SUPFAM" id="SSF46785">
    <property type="entry name" value="Winged helix' DNA-binding domain"/>
    <property type="match status" value="1"/>
</dbReference>
<dbReference type="GO" id="GO:0003700">
    <property type="term" value="F:DNA-binding transcription factor activity"/>
    <property type="evidence" value="ECO:0007669"/>
    <property type="project" value="InterPro"/>
</dbReference>